<evidence type="ECO:0000313" key="5">
    <source>
        <dbReference type="EMBL" id="KAF2213431.1"/>
    </source>
</evidence>
<reference evidence="5" key="1">
    <citation type="journal article" date="2020" name="Stud. Mycol.">
        <title>101 Dothideomycetes genomes: a test case for predicting lifestyles and emergence of pathogens.</title>
        <authorList>
            <person name="Haridas S."/>
            <person name="Albert R."/>
            <person name="Binder M."/>
            <person name="Bloem J."/>
            <person name="Labutti K."/>
            <person name="Salamov A."/>
            <person name="Andreopoulos B."/>
            <person name="Baker S."/>
            <person name="Barry K."/>
            <person name="Bills G."/>
            <person name="Bluhm B."/>
            <person name="Cannon C."/>
            <person name="Castanera R."/>
            <person name="Culley D."/>
            <person name="Daum C."/>
            <person name="Ezra D."/>
            <person name="Gonzalez J."/>
            <person name="Henrissat B."/>
            <person name="Kuo A."/>
            <person name="Liang C."/>
            <person name="Lipzen A."/>
            <person name="Lutzoni F."/>
            <person name="Magnuson J."/>
            <person name="Mondo S."/>
            <person name="Nolan M."/>
            <person name="Ohm R."/>
            <person name="Pangilinan J."/>
            <person name="Park H.-J."/>
            <person name="Ramirez L."/>
            <person name="Alfaro M."/>
            <person name="Sun H."/>
            <person name="Tritt A."/>
            <person name="Yoshinaga Y."/>
            <person name="Zwiers L.-H."/>
            <person name="Turgeon B."/>
            <person name="Goodwin S."/>
            <person name="Spatafora J."/>
            <person name="Crous P."/>
            <person name="Grigoriev I."/>
        </authorList>
    </citation>
    <scope>NUCLEOTIDE SEQUENCE</scope>
    <source>
        <strain evidence="5">SCOH1-5</strain>
    </source>
</reference>
<keyword evidence="6" id="KW-1185">Reference proteome</keyword>
<feature type="domain" description="Methyltransferase type 11" evidence="4">
    <location>
        <begin position="61"/>
        <end position="167"/>
    </location>
</feature>
<sequence length="211" mass="24379">MSNDNEKAEALARSEYWDVRYAKADGKTATHEWFRSYQDLQPFLEKYLFEPFPAVHNPRILHLGAGDSTIPRDLLELGYKNQTCVDFSPVLVTLMEAQCLDGIAWLCEDVRNMPVIASQSIDVAFDKGTLDAMIHGSPWDPPDEVKENTSRYLKEVARALNAEGVFLYITYRQPHFVRPLLNQDNLWNMHMEVLRPSENSFEYYAFVLRKA</sequence>
<evidence type="ECO:0000256" key="2">
    <source>
        <dbReference type="ARBA" id="ARBA00022603"/>
    </source>
</evidence>
<dbReference type="Gene3D" id="3.40.50.150">
    <property type="entry name" value="Vaccinia Virus protein VP39"/>
    <property type="match status" value="1"/>
</dbReference>
<keyword evidence="3" id="KW-0808">Transferase</keyword>
<dbReference type="InterPro" id="IPR051419">
    <property type="entry name" value="Lys/N-term_MeTrsfase_sf"/>
</dbReference>
<dbReference type="EMBL" id="ML992670">
    <property type="protein sequence ID" value="KAF2213431.1"/>
    <property type="molecule type" value="Genomic_DNA"/>
</dbReference>
<evidence type="ECO:0000256" key="3">
    <source>
        <dbReference type="ARBA" id="ARBA00022679"/>
    </source>
</evidence>
<evidence type="ECO:0000259" key="4">
    <source>
        <dbReference type="Pfam" id="PF08241"/>
    </source>
</evidence>
<dbReference type="Pfam" id="PF08241">
    <property type="entry name" value="Methyltransf_11"/>
    <property type="match status" value="1"/>
</dbReference>
<gene>
    <name evidence="5" type="ORF">CERZMDRAFT_39074</name>
</gene>
<dbReference type="CDD" id="cd02440">
    <property type="entry name" value="AdoMet_MTases"/>
    <property type="match status" value="1"/>
</dbReference>
<comment type="similarity">
    <text evidence="1">Belongs to the methyltransferase superfamily.</text>
</comment>
<dbReference type="OrthoDB" id="411785at2759"/>
<dbReference type="InterPro" id="IPR013216">
    <property type="entry name" value="Methyltransf_11"/>
</dbReference>
<accession>A0A6A6FJ77</accession>
<proteinExistence type="inferred from homology"/>
<dbReference type="AlphaFoldDB" id="A0A6A6FJ77"/>
<dbReference type="GO" id="GO:0032259">
    <property type="term" value="P:methylation"/>
    <property type="evidence" value="ECO:0007669"/>
    <property type="project" value="UniProtKB-KW"/>
</dbReference>
<evidence type="ECO:0000313" key="6">
    <source>
        <dbReference type="Proteomes" id="UP000799539"/>
    </source>
</evidence>
<dbReference type="PANTHER" id="PTHR12176:SF80">
    <property type="entry name" value="EEF1A LYSINE METHYLTRANSFERASE 4"/>
    <property type="match status" value="1"/>
</dbReference>
<dbReference type="Proteomes" id="UP000799539">
    <property type="component" value="Unassembled WGS sequence"/>
</dbReference>
<name>A0A6A6FJ77_9PEZI</name>
<organism evidence="5 6">
    <name type="scientific">Cercospora zeae-maydis SCOH1-5</name>
    <dbReference type="NCBI Taxonomy" id="717836"/>
    <lineage>
        <taxon>Eukaryota</taxon>
        <taxon>Fungi</taxon>
        <taxon>Dikarya</taxon>
        <taxon>Ascomycota</taxon>
        <taxon>Pezizomycotina</taxon>
        <taxon>Dothideomycetes</taxon>
        <taxon>Dothideomycetidae</taxon>
        <taxon>Mycosphaerellales</taxon>
        <taxon>Mycosphaerellaceae</taxon>
        <taxon>Cercospora</taxon>
    </lineage>
</organism>
<dbReference type="InterPro" id="IPR029063">
    <property type="entry name" value="SAM-dependent_MTases_sf"/>
</dbReference>
<dbReference type="GO" id="GO:0008757">
    <property type="term" value="F:S-adenosylmethionine-dependent methyltransferase activity"/>
    <property type="evidence" value="ECO:0007669"/>
    <property type="project" value="InterPro"/>
</dbReference>
<protein>
    <recommendedName>
        <fullName evidence="4">Methyltransferase type 11 domain-containing protein</fullName>
    </recommendedName>
</protein>
<keyword evidence="2" id="KW-0489">Methyltransferase</keyword>
<dbReference type="SUPFAM" id="SSF53335">
    <property type="entry name" value="S-adenosyl-L-methionine-dependent methyltransferases"/>
    <property type="match status" value="1"/>
</dbReference>
<dbReference type="PANTHER" id="PTHR12176">
    <property type="entry name" value="SAM-DEPENDENT METHYLTRANSFERASE SUPERFAMILY PROTEIN"/>
    <property type="match status" value="1"/>
</dbReference>
<evidence type="ECO:0000256" key="1">
    <source>
        <dbReference type="ARBA" id="ARBA00008361"/>
    </source>
</evidence>